<feature type="compositionally biased region" description="Polar residues" evidence="1">
    <location>
        <begin position="43"/>
        <end position="55"/>
    </location>
</feature>
<evidence type="ECO:0000313" key="2">
    <source>
        <dbReference type="EMBL" id="KAF9581320.1"/>
    </source>
</evidence>
<name>A0A9P6KE28_9FUNG</name>
<dbReference type="AlphaFoldDB" id="A0A9P6KE28"/>
<feature type="compositionally biased region" description="Low complexity" evidence="1">
    <location>
        <begin position="71"/>
        <end position="84"/>
    </location>
</feature>
<dbReference type="Proteomes" id="UP000780801">
    <property type="component" value="Unassembled WGS sequence"/>
</dbReference>
<feature type="compositionally biased region" description="Basic and acidic residues" evidence="1">
    <location>
        <begin position="99"/>
        <end position="139"/>
    </location>
</feature>
<comment type="caution">
    <text evidence="2">The sequence shown here is derived from an EMBL/GenBank/DDBJ whole genome shotgun (WGS) entry which is preliminary data.</text>
</comment>
<evidence type="ECO:0000313" key="3">
    <source>
        <dbReference type="Proteomes" id="UP000780801"/>
    </source>
</evidence>
<proteinExistence type="predicted"/>
<sequence>MPFGRYFRVRNPSDPRVLYRRAEPPPAKEGRTTIPPNDHGKPKTTSVITVPGHQQSRARRLAVPTPRPQSGRNNGRNRVNAAAAPKISVNISTAPEEENPQKENPEKEKPEKEIPEKEKPEKEIPEKEKPEKEKPEKPE</sequence>
<dbReference type="EMBL" id="JAABOA010001556">
    <property type="protein sequence ID" value="KAF9581320.1"/>
    <property type="molecule type" value="Genomic_DNA"/>
</dbReference>
<feature type="region of interest" description="Disordered" evidence="1">
    <location>
        <begin position="1"/>
        <end position="139"/>
    </location>
</feature>
<feature type="compositionally biased region" description="Basic and acidic residues" evidence="1">
    <location>
        <begin position="20"/>
        <end position="31"/>
    </location>
</feature>
<protein>
    <submittedName>
        <fullName evidence="2">Uncharacterized protein</fullName>
    </submittedName>
</protein>
<organism evidence="2 3">
    <name type="scientific">Lunasporangiospora selenospora</name>
    <dbReference type="NCBI Taxonomy" id="979761"/>
    <lineage>
        <taxon>Eukaryota</taxon>
        <taxon>Fungi</taxon>
        <taxon>Fungi incertae sedis</taxon>
        <taxon>Mucoromycota</taxon>
        <taxon>Mortierellomycotina</taxon>
        <taxon>Mortierellomycetes</taxon>
        <taxon>Mortierellales</taxon>
        <taxon>Mortierellaceae</taxon>
        <taxon>Lunasporangiospora</taxon>
    </lineage>
</organism>
<accession>A0A9P6KE28</accession>
<gene>
    <name evidence="2" type="ORF">BGW38_001705</name>
</gene>
<reference evidence="2" key="1">
    <citation type="journal article" date="2020" name="Fungal Divers.">
        <title>Resolving the Mortierellaceae phylogeny through synthesis of multi-gene phylogenetics and phylogenomics.</title>
        <authorList>
            <person name="Vandepol N."/>
            <person name="Liber J."/>
            <person name="Desiro A."/>
            <person name="Na H."/>
            <person name="Kennedy M."/>
            <person name="Barry K."/>
            <person name="Grigoriev I.V."/>
            <person name="Miller A.N."/>
            <person name="O'Donnell K."/>
            <person name="Stajich J.E."/>
            <person name="Bonito G."/>
        </authorList>
    </citation>
    <scope>NUCLEOTIDE SEQUENCE</scope>
    <source>
        <strain evidence="2">KOD1015</strain>
    </source>
</reference>
<keyword evidence="3" id="KW-1185">Reference proteome</keyword>
<evidence type="ECO:0000256" key="1">
    <source>
        <dbReference type="SAM" id="MobiDB-lite"/>
    </source>
</evidence>
<feature type="non-terminal residue" evidence="2">
    <location>
        <position position="139"/>
    </location>
</feature>